<evidence type="ECO:0000256" key="1">
    <source>
        <dbReference type="ARBA" id="ARBA00004651"/>
    </source>
</evidence>
<dbReference type="InterPro" id="IPR003838">
    <property type="entry name" value="ABC3_permease_C"/>
</dbReference>
<feature type="domain" description="ABC3 transporter permease C-terminal" evidence="8">
    <location>
        <begin position="616"/>
        <end position="721"/>
    </location>
</feature>
<proteinExistence type="inferred from homology"/>
<feature type="transmembrane region" description="Helical" evidence="7">
    <location>
        <begin position="693"/>
        <end position="717"/>
    </location>
</feature>
<keyword evidence="2" id="KW-1003">Cell membrane</keyword>
<dbReference type="RefSeq" id="WP_123271173.1">
    <property type="nucleotide sequence ID" value="NZ_RJJQ01000008.1"/>
</dbReference>
<comment type="caution">
    <text evidence="9">The sequence shown here is derived from an EMBL/GenBank/DDBJ whole genome shotgun (WGS) entry which is preliminary data.</text>
</comment>
<feature type="transmembrane region" description="Helical" evidence="7">
    <location>
        <begin position="803"/>
        <end position="823"/>
    </location>
</feature>
<feature type="transmembrane region" description="Helical" evidence="7">
    <location>
        <begin position="882"/>
        <end position="908"/>
    </location>
</feature>
<keyword evidence="5 7" id="KW-0472">Membrane</keyword>
<evidence type="ECO:0000256" key="3">
    <source>
        <dbReference type="ARBA" id="ARBA00022692"/>
    </source>
</evidence>
<protein>
    <submittedName>
        <fullName evidence="9">FtsX-like permease family protein</fullName>
    </submittedName>
</protein>
<comment type="subcellular location">
    <subcellularLocation>
        <location evidence="1">Cell membrane</location>
        <topology evidence="1">Multi-pass membrane protein</topology>
    </subcellularLocation>
</comment>
<keyword evidence="4 7" id="KW-1133">Transmembrane helix</keyword>
<feature type="transmembrane region" description="Helical" evidence="7">
    <location>
        <begin position="614"/>
        <end position="636"/>
    </location>
</feature>
<dbReference type="InterPro" id="IPR050250">
    <property type="entry name" value="Macrolide_Exporter_MacB"/>
</dbReference>
<dbReference type="Pfam" id="PF02687">
    <property type="entry name" value="FtsX"/>
    <property type="match status" value="2"/>
</dbReference>
<evidence type="ECO:0000256" key="4">
    <source>
        <dbReference type="ARBA" id="ARBA00022989"/>
    </source>
</evidence>
<evidence type="ECO:0000256" key="5">
    <source>
        <dbReference type="ARBA" id="ARBA00023136"/>
    </source>
</evidence>
<accession>A0A3M9M9B0</accession>
<dbReference type="Proteomes" id="UP000271678">
    <property type="component" value="Unassembled WGS sequence"/>
</dbReference>
<evidence type="ECO:0000256" key="7">
    <source>
        <dbReference type="SAM" id="Phobius"/>
    </source>
</evidence>
<evidence type="ECO:0000259" key="8">
    <source>
        <dbReference type="Pfam" id="PF02687"/>
    </source>
</evidence>
<feature type="transmembrane region" description="Helical" evidence="7">
    <location>
        <begin position="844"/>
        <end position="870"/>
    </location>
</feature>
<reference evidence="9 10" key="1">
    <citation type="submission" date="2018-11" db="EMBL/GenBank/DDBJ databases">
        <title>Draft genome of Simplicispira Flexivirga sp. BO-16.</title>
        <authorList>
            <person name="Im W.T."/>
        </authorList>
    </citation>
    <scope>NUCLEOTIDE SEQUENCE [LARGE SCALE GENOMIC DNA]</scope>
    <source>
        <strain evidence="9 10">BO-16</strain>
    </source>
</reference>
<evidence type="ECO:0000256" key="2">
    <source>
        <dbReference type="ARBA" id="ARBA00022475"/>
    </source>
</evidence>
<dbReference type="PANTHER" id="PTHR30572">
    <property type="entry name" value="MEMBRANE COMPONENT OF TRANSPORTER-RELATED"/>
    <property type="match status" value="1"/>
</dbReference>
<evidence type="ECO:0000256" key="6">
    <source>
        <dbReference type="ARBA" id="ARBA00038076"/>
    </source>
</evidence>
<gene>
    <name evidence="9" type="ORF">EFY87_09110</name>
</gene>
<feature type="transmembrane region" description="Helical" evidence="7">
    <location>
        <begin position="757"/>
        <end position="781"/>
    </location>
</feature>
<dbReference type="GO" id="GO:0022857">
    <property type="term" value="F:transmembrane transporter activity"/>
    <property type="evidence" value="ECO:0007669"/>
    <property type="project" value="TreeGrafter"/>
</dbReference>
<dbReference type="PANTHER" id="PTHR30572:SF4">
    <property type="entry name" value="ABC TRANSPORTER PERMEASE YTRF"/>
    <property type="match status" value="1"/>
</dbReference>
<dbReference type="GO" id="GO:0005886">
    <property type="term" value="C:plasma membrane"/>
    <property type="evidence" value="ECO:0007669"/>
    <property type="project" value="UniProtKB-SubCell"/>
</dbReference>
<feature type="transmembrane region" description="Helical" evidence="7">
    <location>
        <begin position="660"/>
        <end position="681"/>
    </location>
</feature>
<dbReference type="EMBL" id="RJJQ01000008">
    <property type="protein sequence ID" value="RNI22132.1"/>
    <property type="molecule type" value="Genomic_DNA"/>
</dbReference>
<keyword evidence="10" id="KW-1185">Reference proteome</keyword>
<evidence type="ECO:0000313" key="10">
    <source>
        <dbReference type="Proteomes" id="UP000271678"/>
    </source>
</evidence>
<feature type="transmembrane region" description="Helical" evidence="7">
    <location>
        <begin position="27"/>
        <end position="48"/>
    </location>
</feature>
<comment type="similarity">
    <text evidence="6">Belongs to the ABC-4 integral membrane protein family.</text>
</comment>
<name>A0A3M9M9B0_9MICO</name>
<dbReference type="OrthoDB" id="3268975at2"/>
<organism evidence="9 10">
    <name type="scientific">Flexivirga caeni</name>
    <dbReference type="NCBI Taxonomy" id="2294115"/>
    <lineage>
        <taxon>Bacteria</taxon>
        <taxon>Bacillati</taxon>
        <taxon>Actinomycetota</taxon>
        <taxon>Actinomycetes</taxon>
        <taxon>Micrococcales</taxon>
        <taxon>Dermacoccaceae</taxon>
        <taxon>Flexivirga</taxon>
    </lineage>
</organism>
<evidence type="ECO:0000313" key="9">
    <source>
        <dbReference type="EMBL" id="RNI22132.1"/>
    </source>
</evidence>
<dbReference type="AlphaFoldDB" id="A0A3M9M9B0"/>
<keyword evidence="3 7" id="KW-0812">Transmembrane</keyword>
<sequence>MSVVDGGEALDLSRYVLARIWRDRRRAMSVAVVLALAVGSFLLLSGAVHATAVRTVGTVNGANSTYDVLMRPADKSGSAHSQGLVRPNFLSGTFGGITLAQLARIRGISGVQVAAPIAMVGEAFERIMYPIDVTKYVRPGRTSVFRFRSAATVLRGNVRLPGESGYVLVGDNVSLGGSSNVEQIGKRRVRVCVQPDPSVLSDESPFSAANMFSAQCWDTGGGVNGDSLWPAGQGQFIVQVPIVFPIMIAAVDPSAENQLDGLSRAVSAGTSLAGSKVTSESDGYANFYTVPAIASSRTYVDDTTSIRVDELDSAAVRKLTAGSGMTASKARDLVMGAGGKPIATRTVTAVQAHDSWLNGGTDFDGTLNPTILFQPGPVQYTGTPETGLTARLQPRDDSVWRTYTYSNVPWPPLPPATNTRGFRTITPVPESGPNQVQLQVVGQFDPARLTKSSDLAKVPMETYQPPTATPADAPTRALLHGKALAPDGNPRGYLQEPPMLLVPMSALPRFADSGTFTAPPGSNAQRAPISAIRVRVAHAAGNSATAQARVRLVANQIQQATGLRVDVTKGSSPSTVRVTIPSTARGVPTMTVDEQWSRLGVATLIVNAIDRKTLALLILIVIASAVAVTISANASVRARRQELGVLACIGWRPRTIRLEVIAELCLIGLVAGALGSVAALLTAPIAGVHVTSGWYAVAVPAAALLAVAAGLLPAWAAGRVTPVEVTRPSARATHTGVRLRGVRTMAITWLARTPGRAAAGAISLAFGVCAVAILLGILRAFHGAVVGTVLGAAVTVQVRAPDLVAAGVLALIGVLSLVNILYLDLREQAPRYATLQATGWRRLTLVRLIMWQAIAIAIAGAAVGVLGALVALDVAVGLDRAAVLTTVSVGVVGVLIAALASLIPATAVGRRPNARLLSAE</sequence>
<feature type="domain" description="ABC3 transporter permease C-terminal" evidence="8">
    <location>
        <begin position="804"/>
        <end position="907"/>
    </location>
</feature>